<dbReference type="PROSITE" id="PS51186">
    <property type="entry name" value="GNAT"/>
    <property type="match status" value="1"/>
</dbReference>
<dbReference type="InterPro" id="IPR016181">
    <property type="entry name" value="Acyl_CoA_acyltransferase"/>
</dbReference>
<dbReference type="PANTHER" id="PTHR43626:SF4">
    <property type="entry name" value="GCN5-RELATED N-ACETYLTRANSFERASE 2, CHLOROPLASTIC"/>
    <property type="match status" value="1"/>
</dbReference>
<dbReference type="RefSeq" id="WP_073548843.1">
    <property type="nucleotide sequence ID" value="NZ_CAWMVK010000039.1"/>
</dbReference>
<dbReference type="STRING" id="247279.NIES1031_07545"/>
<dbReference type="Gene3D" id="3.40.630.30">
    <property type="match status" value="1"/>
</dbReference>
<dbReference type="Proteomes" id="UP000185984">
    <property type="component" value="Unassembled WGS sequence"/>
</dbReference>
<sequence>MDYSHIQFCDSSIAADGHCQSPVDIHQLHDLFHVAAFWAQDRSLEDLQLAIANSKPVISVWDGEKLIGFARATSDGVYRATIWDVVIHPDYRGAGLGRKLVESVLSHPHMNRVERVYLMTTHQQSFYERIGFECNSSTTMVLHNQPKLGFPTQEIQLQELPRG</sequence>
<reference evidence="4 5" key="1">
    <citation type="submission" date="2016-11" db="EMBL/GenBank/DDBJ databases">
        <title>Draft Genome Sequences of Nine Cyanobacterial Strains from Diverse Habitats.</title>
        <authorList>
            <person name="Zhu T."/>
            <person name="Hou S."/>
            <person name="Lu X."/>
            <person name="Hess W.R."/>
        </authorList>
    </citation>
    <scope>NUCLEOTIDE SEQUENCE [LARGE SCALE GENOMIC DNA]</scope>
    <source>
        <strain evidence="4 5">5.2 s.c.1</strain>
    </source>
</reference>
<dbReference type="CDD" id="cd04301">
    <property type="entry name" value="NAT_SF"/>
    <property type="match status" value="1"/>
</dbReference>
<keyword evidence="2" id="KW-0012">Acyltransferase</keyword>
<accession>A0A1U7HVZ1</accession>
<evidence type="ECO:0000313" key="4">
    <source>
        <dbReference type="EMBL" id="OKH27760.1"/>
    </source>
</evidence>
<dbReference type="GO" id="GO:0005737">
    <property type="term" value="C:cytoplasm"/>
    <property type="evidence" value="ECO:0007669"/>
    <property type="project" value="TreeGrafter"/>
</dbReference>
<evidence type="ECO:0000256" key="2">
    <source>
        <dbReference type="ARBA" id="ARBA00023315"/>
    </source>
</evidence>
<dbReference type="SUPFAM" id="SSF55729">
    <property type="entry name" value="Acyl-CoA N-acyltransferases (Nat)"/>
    <property type="match status" value="1"/>
</dbReference>
<dbReference type="PANTHER" id="PTHR43626">
    <property type="entry name" value="ACYL-COA N-ACYLTRANSFERASE"/>
    <property type="match status" value="1"/>
</dbReference>
<dbReference type="GO" id="GO:0008080">
    <property type="term" value="F:N-acetyltransferase activity"/>
    <property type="evidence" value="ECO:0007669"/>
    <property type="project" value="InterPro"/>
</dbReference>
<evidence type="ECO:0000313" key="5">
    <source>
        <dbReference type="Proteomes" id="UP000185984"/>
    </source>
</evidence>
<feature type="domain" description="N-acetyltransferase" evidence="3">
    <location>
        <begin position="15"/>
        <end position="163"/>
    </location>
</feature>
<dbReference type="InterPro" id="IPR000182">
    <property type="entry name" value="GNAT_dom"/>
</dbReference>
<gene>
    <name evidence="4" type="ORF">NIES1031_07545</name>
</gene>
<protein>
    <submittedName>
        <fullName evidence="4">GNAT family N-acetyltransferase</fullName>
    </submittedName>
</protein>
<keyword evidence="5" id="KW-1185">Reference proteome</keyword>
<proteinExistence type="predicted"/>
<dbReference type="Pfam" id="PF00583">
    <property type="entry name" value="Acetyltransf_1"/>
    <property type="match status" value="1"/>
</dbReference>
<evidence type="ECO:0000256" key="1">
    <source>
        <dbReference type="ARBA" id="ARBA00022679"/>
    </source>
</evidence>
<dbReference type="EMBL" id="MRCC01000005">
    <property type="protein sequence ID" value="OKH27760.1"/>
    <property type="molecule type" value="Genomic_DNA"/>
</dbReference>
<comment type="caution">
    <text evidence="4">The sequence shown here is derived from an EMBL/GenBank/DDBJ whole genome shotgun (WGS) entry which is preliminary data.</text>
</comment>
<keyword evidence="1 4" id="KW-0808">Transferase</keyword>
<dbReference type="OrthoDB" id="9775804at2"/>
<dbReference type="AlphaFoldDB" id="A0A1U7HVZ1"/>
<evidence type="ECO:0000259" key="3">
    <source>
        <dbReference type="PROSITE" id="PS51186"/>
    </source>
</evidence>
<name>A0A1U7HVZ1_9CHRO</name>
<dbReference type="InterPro" id="IPR045039">
    <property type="entry name" value="NSI-like"/>
</dbReference>
<organism evidence="4 5">
    <name type="scientific">Chroogloeocystis siderophila 5.2 s.c.1</name>
    <dbReference type="NCBI Taxonomy" id="247279"/>
    <lineage>
        <taxon>Bacteria</taxon>
        <taxon>Bacillati</taxon>
        <taxon>Cyanobacteriota</taxon>
        <taxon>Cyanophyceae</taxon>
        <taxon>Oscillatoriophycideae</taxon>
        <taxon>Chroococcales</taxon>
        <taxon>Chroococcaceae</taxon>
        <taxon>Chroogloeocystis</taxon>
    </lineage>
</organism>